<accession>A0ABP0PPE9</accession>
<reference evidence="1 2" key="1">
    <citation type="submission" date="2024-02" db="EMBL/GenBank/DDBJ databases">
        <authorList>
            <person name="Chen Y."/>
            <person name="Shah S."/>
            <person name="Dougan E. K."/>
            <person name="Thang M."/>
            <person name="Chan C."/>
        </authorList>
    </citation>
    <scope>NUCLEOTIDE SEQUENCE [LARGE SCALE GENOMIC DNA]</scope>
</reference>
<organism evidence="1 2">
    <name type="scientific">Durusdinium trenchii</name>
    <dbReference type="NCBI Taxonomy" id="1381693"/>
    <lineage>
        <taxon>Eukaryota</taxon>
        <taxon>Sar</taxon>
        <taxon>Alveolata</taxon>
        <taxon>Dinophyceae</taxon>
        <taxon>Suessiales</taxon>
        <taxon>Symbiodiniaceae</taxon>
        <taxon>Durusdinium</taxon>
    </lineage>
</organism>
<name>A0ABP0PPE9_9DINO</name>
<dbReference type="Proteomes" id="UP001642484">
    <property type="component" value="Unassembled WGS sequence"/>
</dbReference>
<sequence>MPTSSIHGTCDEDDECCHCKHMPCNTLCNTSWNACKCKPCTLHYLHVAHAHSDSHWHLHETATEAAALLASRPHRPLATPEDPAIKITEGPWALMKPRNSGCCESQGCLGDGPWILRETFRLSIVGCNLRERRFFVPKALAVALLALGKLM</sequence>
<keyword evidence="2" id="KW-1185">Reference proteome</keyword>
<protein>
    <submittedName>
        <fullName evidence="1">Uncharacterized protein</fullName>
    </submittedName>
</protein>
<evidence type="ECO:0000313" key="1">
    <source>
        <dbReference type="EMBL" id="CAK9076879.1"/>
    </source>
</evidence>
<proteinExistence type="predicted"/>
<evidence type="ECO:0000313" key="2">
    <source>
        <dbReference type="Proteomes" id="UP001642484"/>
    </source>
</evidence>
<dbReference type="EMBL" id="CAXAMN010023339">
    <property type="protein sequence ID" value="CAK9076879.1"/>
    <property type="molecule type" value="Genomic_DNA"/>
</dbReference>
<comment type="caution">
    <text evidence="1">The sequence shown here is derived from an EMBL/GenBank/DDBJ whole genome shotgun (WGS) entry which is preliminary data.</text>
</comment>
<gene>
    <name evidence="1" type="ORF">CCMP2556_LOCUS37889</name>
</gene>